<feature type="transmembrane region" description="Helical" evidence="5">
    <location>
        <begin position="145"/>
        <end position="169"/>
    </location>
</feature>
<reference evidence="6 7" key="1">
    <citation type="submission" date="2016-10" db="EMBL/GenBank/DDBJ databases">
        <authorList>
            <person name="de Groot N.N."/>
        </authorList>
    </citation>
    <scope>NUCLEOTIDE SEQUENCE [LARGE SCALE GENOMIC DNA]</scope>
    <source>
        <strain evidence="6 7">CGMCC 1.6762</strain>
    </source>
</reference>
<evidence type="ECO:0000256" key="5">
    <source>
        <dbReference type="SAM" id="Phobius"/>
    </source>
</evidence>
<feature type="transmembrane region" description="Helical" evidence="5">
    <location>
        <begin position="71"/>
        <end position="91"/>
    </location>
</feature>
<keyword evidence="3 5" id="KW-1133">Transmembrane helix</keyword>
<evidence type="ECO:0000256" key="2">
    <source>
        <dbReference type="ARBA" id="ARBA00022692"/>
    </source>
</evidence>
<sequence length="174" mass="19207">MTLQVQRVWAPTAHSQPQSRLPLWFNYSEWHFQCRLPARCFQASPAYDGNSCATNRKEGILIDNPRLIASFNYFSILFAPVLFPLVLLFASGDRLVRRHAKRALVIQLLPAMPLAALLVTTFIAANEVREAAFTGMAPSFGHAGTVAVLSLLYAAFQGVAFVWCAAAGIRALRT</sequence>
<keyword evidence="4 5" id="KW-0472">Membrane</keyword>
<name>A0A1G7BAF2_9BACL</name>
<feature type="transmembrane region" description="Helical" evidence="5">
    <location>
        <begin position="103"/>
        <end position="125"/>
    </location>
</feature>
<proteinExistence type="predicted"/>
<dbReference type="STRING" id="426756.SAMN04488126_105126"/>
<evidence type="ECO:0000256" key="4">
    <source>
        <dbReference type="ARBA" id="ARBA00023136"/>
    </source>
</evidence>
<accession>A0A1G7BAF2</accession>
<dbReference type="AlphaFoldDB" id="A0A1G7BAF2"/>
<evidence type="ECO:0000256" key="3">
    <source>
        <dbReference type="ARBA" id="ARBA00022989"/>
    </source>
</evidence>
<keyword evidence="2 5" id="KW-0812">Transmembrane</keyword>
<dbReference type="Proteomes" id="UP000198823">
    <property type="component" value="Unassembled WGS sequence"/>
</dbReference>
<dbReference type="EMBL" id="FNAR01000005">
    <property type="protein sequence ID" value="SDE23991.1"/>
    <property type="molecule type" value="Genomic_DNA"/>
</dbReference>
<dbReference type="Pfam" id="PF09685">
    <property type="entry name" value="MamF_MmsF"/>
    <property type="match status" value="1"/>
</dbReference>
<organism evidence="6 7">
    <name type="scientific">Bhargavaea beijingensis</name>
    <dbReference type="NCBI Taxonomy" id="426756"/>
    <lineage>
        <taxon>Bacteria</taxon>
        <taxon>Bacillati</taxon>
        <taxon>Bacillota</taxon>
        <taxon>Bacilli</taxon>
        <taxon>Bacillales</taxon>
        <taxon>Caryophanaceae</taxon>
        <taxon>Bhargavaea</taxon>
    </lineage>
</organism>
<evidence type="ECO:0000256" key="1">
    <source>
        <dbReference type="ARBA" id="ARBA00004141"/>
    </source>
</evidence>
<protein>
    <submittedName>
        <fullName evidence="6">Uncharacterized protein</fullName>
    </submittedName>
</protein>
<evidence type="ECO:0000313" key="6">
    <source>
        <dbReference type="EMBL" id="SDE23991.1"/>
    </source>
</evidence>
<gene>
    <name evidence="6" type="ORF">SAMN04488126_105126</name>
</gene>
<evidence type="ECO:0000313" key="7">
    <source>
        <dbReference type="Proteomes" id="UP000198823"/>
    </source>
</evidence>
<dbReference type="InterPro" id="IPR019109">
    <property type="entry name" value="MamF_MmsF"/>
</dbReference>
<comment type="subcellular location">
    <subcellularLocation>
        <location evidence="1">Membrane</location>
        <topology evidence="1">Multi-pass membrane protein</topology>
    </subcellularLocation>
</comment>